<dbReference type="PANTHER" id="PTHR30026:SF21">
    <property type="entry name" value="SLR1270 PROTEIN"/>
    <property type="match status" value="1"/>
</dbReference>
<proteinExistence type="inferred from homology"/>
<feature type="region of interest" description="Disordered" evidence="9">
    <location>
        <begin position="78"/>
        <end position="108"/>
    </location>
</feature>
<dbReference type="PIRSF" id="PIRSF001892">
    <property type="entry name" value="CyaE"/>
    <property type="match status" value="1"/>
</dbReference>
<organism evidence="11 12">
    <name type="scientific">Scytonema hofmannii FACHB-248</name>
    <dbReference type="NCBI Taxonomy" id="1842502"/>
    <lineage>
        <taxon>Bacteria</taxon>
        <taxon>Bacillati</taxon>
        <taxon>Cyanobacteriota</taxon>
        <taxon>Cyanophyceae</taxon>
        <taxon>Nostocales</taxon>
        <taxon>Scytonemataceae</taxon>
        <taxon>Scytonema</taxon>
    </lineage>
</organism>
<evidence type="ECO:0000256" key="2">
    <source>
        <dbReference type="ARBA" id="ARBA00007613"/>
    </source>
</evidence>
<evidence type="ECO:0000313" key="12">
    <source>
        <dbReference type="Proteomes" id="UP000660380"/>
    </source>
</evidence>
<keyword evidence="12" id="KW-1185">Reference proteome</keyword>
<feature type="region of interest" description="Disordered" evidence="9">
    <location>
        <begin position="171"/>
        <end position="197"/>
    </location>
</feature>
<evidence type="ECO:0000256" key="6">
    <source>
        <dbReference type="ARBA" id="ARBA00023136"/>
    </source>
</evidence>
<evidence type="ECO:0000313" key="11">
    <source>
        <dbReference type="EMBL" id="MBD2605732.1"/>
    </source>
</evidence>
<protein>
    <submittedName>
        <fullName evidence="11">TolC family protein</fullName>
    </submittedName>
</protein>
<evidence type="ECO:0000256" key="9">
    <source>
        <dbReference type="SAM" id="MobiDB-lite"/>
    </source>
</evidence>
<keyword evidence="8" id="KW-0175">Coiled coil</keyword>
<keyword evidence="3" id="KW-0813">Transport</keyword>
<dbReference type="Proteomes" id="UP000660380">
    <property type="component" value="Unassembled WGS sequence"/>
</dbReference>
<evidence type="ECO:0000256" key="1">
    <source>
        <dbReference type="ARBA" id="ARBA00004442"/>
    </source>
</evidence>
<accession>A0ABR8GQK9</accession>
<evidence type="ECO:0000256" key="5">
    <source>
        <dbReference type="ARBA" id="ARBA00022692"/>
    </source>
</evidence>
<feature type="signal peptide" evidence="10">
    <location>
        <begin position="1"/>
        <end position="26"/>
    </location>
</feature>
<keyword evidence="10" id="KW-0732">Signal</keyword>
<evidence type="ECO:0000256" key="10">
    <source>
        <dbReference type="SAM" id="SignalP"/>
    </source>
</evidence>
<gene>
    <name evidence="11" type="ORF">H6G81_14650</name>
</gene>
<reference evidence="11 12" key="1">
    <citation type="journal article" date="2020" name="ISME J.">
        <title>Comparative genomics reveals insights into cyanobacterial evolution and habitat adaptation.</title>
        <authorList>
            <person name="Chen M.Y."/>
            <person name="Teng W.K."/>
            <person name="Zhao L."/>
            <person name="Hu C.X."/>
            <person name="Zhou Y.K."/>
            <person name="Han B.P."/>
            <person name="Song L.R."/>
            <person name="Shu W.S."/>
        </authorList>
    </citation>
    <scope>NUCLEOTIDE SEQUENCE [LARGE SCALE GENOMIC DNA]</scope>
    <source>
        <strain evidence="11 12">FACHB-248</strain>
    </source>
</reference>
<evidence type="ECO:0000256" key="4">
    <source>
        <dbReference type="ARBA" id="ARBA00022452"/>
    </source>
</evidence>
<feature type="chain" id="PRO_5047406063" evidence="10">
    <location>
        <begin position="27"/>
        <end position="541"/>
    </location>
</feature>
<keyword evidence="7" id="KW-0998">Cell outer membrane</keyword>
<dbReference type="Pfam" id="PF02321">
    <property type="entry name" value="OEP"/>
    <property type="match status" value="2"/>
</dbReference>
<keyword evidence="4" id="KW-1134">Transmembrane beta strand</keyword>
<dbReference type="InterPro" id="IPR003423">
    <property type="entry name" value="OMP_efflux"/>
</dbReference>
<evidence type="ECO:0000256" key="8">
    <source>
        <dbReference type="SAM" id="Coils"/>
    </source>
</evidence>
<comment type="similarity">
    <text evidence="2">Belongs to the outer membrane factor (OMF) (TC 1.B.17) family.</text>
</comment>
<dbReference type="InterPro" id="IPR051906">
    <property type="entry name" value="TolC-like"/>
</dbReference>
<keyword evidence="6" id="KW-0472">Membrane</keyword>
<dbReference type="PANTHER" id="PTHR30026">
    <property type="entry name" value="OUTER MEMBRANE PROTEIN TOLC"/>
    <property type="match status" value="1"/>
</dbReference>
<dbReference type="InterPro" id="IPR028351">
    <property type="entry name" value="CyaE"/>
</dbReference>
<name>A0ABR8GQK9_9CYAN</name>
<dbReference type="SUPFAM" id="SSF56954">
    <property type="entry name" value="Outer membrane efflux proteins (OEP)"/>
    <property type="match status" value="1"/>
</dbReference>
<evidence type="ECO:0000256" key="7">
    <source>
        <dbReference type="ARBA" id="ARBA00023237"/>
    </source>
</evidence>
<sequence length="541" mass="59630">MSNYRYIIFVAIGCAIALSNTSISFAQTIFNTVKNPDIQNNYSQTNSSPAMMQFPNAMTVKDTNSNNLSNPSKNLELTQSSFPSPVLPDKTPVPKSLDPNPNPLQLPTKPEEVKIQDTQAISLQQALELARRNNRELQVTILTLERSRAGLREAQAGLYPNLSLNTDINRQQSASGQLSSEQRSRSGVLSTESAPGTTLSGTAQLSYNIYTSGLRSARIRTAEEQLRFDELDVERLSEEIRLNVSNEYYDLQQADEQVRINRAAVGNAQASLRDAQALEQAGVGTRFDVLRSQVNLANVQQELTNAISQQEITRRRLVTRLSLPQSISITAADSVKIASLWNQPLEESIVLAFQNRAELQQQLAQRNISEQQRRLALSELGPQVSLVASYNLLDAFNDRVGITDGYSLGIRANLNLFDGGAAKARANQNKANIAIAETRFADQRNQIRFQVEQAYSNLQSNLQNVNTSAAALEQAREALSLARLRFKAGVGTQLDVIASESELTRAEGSRIRAILDYNRALVSLQRAVSGNSQSLGIRPKL</sequence>
<comment type="caution">
    <text evidence="11">The sequence shown here is derived from an EMBL/GenBank/DDBJ whole genome shotgun (WGS) entry which is preliminary data.</text>
</comment>
<comment type="subcellular location">
    <subcellularLocation>
        <location evidence="1">Cell outer membrane</location>
    </subcellularLocation>
</comment>
<dbReference type="Gene3D" id="1.20.1600.10">
    <property type="entry name" value="Outer membrane efflux proteins (OEP)"/>
    <property type="match status" value="1"/>
</dbReference>
<evidence type="ECO:0000256" key="3">
    <source>
        <dbReference type="ARBA" id="ARBA00022448"/>
    </source>
</evidence>
<dbReference type="EMBL" id="JACJTA010000028">
    <property type="protein sequence ID" value="MBD2605732.1"/>
    <property type="molecule type" value="Genomic_DNA"/>
</dbReference>
<feature type="coiled-coil region" evidence="8">
    <location>
        <begin position="120"/>
        <end position="147"/>
    </location>
</feature>
<keyword evidence="5" id="KW-0812">Transmembrane</keyword>